<dbReference type="SUPFAM" id="SSF56752">
    <property type="entry name" value="D-aminoacid aminotransferase-like PLP-dependent enzymes"/>
    <property type="match status" value="1"/>
</dbReference>
<dbReference type="AlphaFoldDB" id="A0A7S3XAY8"/>
<dbReference type="Pfam" id="PF01063">
    <property type="entry name" value="Aminotran_4"/>
    <property type="match status" value="1"/>
</dbReference>
<dbReference type="PANTHER" id="PTHR47703">
    <property type="entry name" value="D-AMINOACID AMINOTRANSFERASE-LIKE PLP-DEPENDENT ENZYMES SUPERFAMILY PROTEIN"/>
    <property type="match status" value="1"/>
</dbReference>
<name>A0A7S3XAY8_9CHLO</name>
<sequence length="293" mass="32591">MANPTRNTQYAIVRESRRGHEVENGPEASTWLAEAPRGAYTTARTVRSRAVFEFEAHVDRLVASAKAMEAPPEASINMEQRLRDAMASAVNAFERNNPGSDGEVRLTALLTWEGNENELLCHVGPLPQRPKQPVKVLVRGEPRSNAKAKDSEWVRDRKPLEDSKPKDVNEVILEGEDGSLYEGLSSNFFVVQDGTLYTAGKNILEGTVRLLTLEVCRKHGIPVKLEAPNIKDLEKWDGALISSTSRLLLPVMDLSAPDLDPPVHRTFAKDSMVFRLEELVLREIEAHSTPILP</sequence>
<organism evidence="2">
    <name type="scientific">Picocystis salinarum</name>
    <dbReference type="NCBI Taxonomy" id="88271"/>
    <lineage>
        <taxon>Eukaryota</taxon>
        <taxon>Viridiplantae</taxon>
        <taxon>Chlorophyta</taxon>
        <taxon>Picocystophyceae</taxon>
        <taxon>Picocystales</taxon>
        <taxon>Picocystaceae</taxon>
        <taxon>Picocystis</taxon>
    </lineage>
</organism>
<dbReference type="PANTHER" id="PTHR47703:SF2">
    <property type="entry name" value="D-AMINOACID AMINOTRANSFERASE-LIKE PLP-DEPENDENT ENZYMES SUPERFAMILY PROTEIN"/>
    <property type="match status" value="1"/>
</dbReference>
<feature type="region of interest" description="Disordered" evidence="1">
    <location>
        <begin position="141"/>
        <end position="163"/>
    </location>
</feature>
<protein>
    <submittedName>
        <fullName evidence="2">Uncharacterized protein</fullName>
    </submittedName>
</protein>
<dbReference type="EMBL" id="HBIS01000824">
    <property type="protein sequence ID" value="CAE0606900.1"/>
    <property type="molecule type" value="Transcribed_RNA"/>
</dbReference>
<dbReference type="InterPro" id="IPR036038">
    <property type="entry name" value="Aminotransferase-like"/>
</dbReference>
<accession>A0A7S3XAY8</accession>
<dbReference type="Gene3D" id="3.20.10.10">
    <property type="entry name" value="D-amino Acid Aminotransferase, subunit A, domain 2"/>
    <property type="match status" value="1"/>
</dbReference>
<evidence type="ECO:0000256" key="1">
    <source>
        <dbReference type="SAM" id="MobiDB-lite"/>
    </source>
</evidence>
<dbReference type="Gene3D" id="3.30.470.10">
    <property type="match status" value="1"/>
</dbReference>
<dbReference type="InterPro" id="IPR001544">
    <property type="entry name" value="Aminotrans_IV"/>
</dbReference>
<dbReference type="GO" id="GO:0003824">
    <property type="term" value="F:catalytic activity"/>
    <property type="evidence" value="ECO:0007669"/>
    <property type="project" value="InterPro"/>
</dbReference>
<evidence type="ECO:0000313" key="2">
    <source>
        <dbReference type="EMBL" id="CAE0606900.1"/>
    </source>
</evidence>
<dbReference type="InterPro" id="IPR043131">
    <property type="entry name" value="BCAT-like_N"/>
</dbReference>
<dbReference type="InterPro" id="IPR043132">
    <property type="entry name" value="BCAT-like_C"/>
</dbReference>
<proteinExistence type="predicted"/>
<reference evidence="2" key="1">
    <citation type="submission" date="2021-01" db="EMBL/GenBank/DDBJ databases">
        <authorList>
            <person name="Corre E."/>
            <person name="Pelletier E."/>
            <person name="Niang G."/>
            <person name="Scheremetjew M."/>
            <person name="Finn R."/>
            <person name="Kale V."/>
            <person name="Holt S."/>
            <person name="Cochrane G."/>
            <person name="Meng A."/>
            <person name="Brown T."/>
            <person name="Cohen L."/>
        </authorList>
    </citation>
    <scope>NUCLEOTIDE SEQUENCE</scope>
    <source>
        <strain evidence="2">CCMP1897</strain>
    </source>
</reference>
<gene>
    <name evidence="2" type="ORF">PSAL00342_LOCUS716</name>
</gene>